<organism evidence="3 4">
    <name type="scientific">Favolaschia claudopus</name>
    <dbReference type="NCBI Taxonomy" id="2862362"/>
    <lineage>
        <taxon>Eukaryota</taxon>
        <taxon>Fungi</taxon>
        <taxon>Dikarya</taxon>
        <taxon>Basidiomycota</taxon>
        <taxon>Agaricomycotina</taxon>
        <taxon>Agaricomycetes</taxon>
        <taxon>Agaricomycetidae</taxon>
        <taxon>Agaricales</taxon>
        <taxon>Marasmiineae</taxon>
        <taxon>Mycenaceae</taxon>
        <taxon>Favolaschia</taxon>
    </lineage>
</organism>
<evidence type="ECO:0000313" key="3">
    <source>
        <dbReference type="EMBL" id="KAK7023060.1"/>
    </source>
</evidence>
<evidence type="ECO:0000256" key="1">
    <source>
        <dbReference type="SAM" id="MobiDB-lite"/>
    </source>
</evidence>
<sequence length="609" mass="69710">MSQLPQSFPLLPDLPLGYDRWSANVLASHQALTELYEHALAVTEQEDLDASRAAHHIDALTSDGKLLLVTLGESEHSDETPVAISWLHSAAELLGNVVYALRRAKALAQGREDTKIEFPVLVQDIRTGKRGRPPKAMNLAFVAEALRPERQIKLTELADLLNCHRTTLWRHMKKHGLSRTYADLSNNELDELVKGFKREKPESGLRYLMGFLRSRGFRVQRRRAMYSLRRVDNLGRVLRQRAILKRKVYNVTRPNALWHLDGHHKMIRWGIVLHGLADGYCRTVTGVRASNNNTSDTVLDVFLTAAGIYGFPSRMRGDRGGENVAVAIYMVMRNGPNRASFIWGSSTRNTRIERLWVEVGTQFVRRWRGFFARLERLHCLDVGKPEHLWLLHTLFLEAINKDCLEFQTQWNAHPMDGKETFNKSPNDLRLIGKAKYGIYRDDCGSLHPETIEKYYGVRGKERIRRTSGAGNPPDKEDEGEGDEDEDEDKDEDEDDMLEDRIRADQDPQIRHEAIEVPNHRNPFNQDPEMERKFFDTLADVVTQDVVPEGYGVLPEEWEAEAYPDVEVLAAGRTMKKKIAVSLAHPIWLERAKFWAQGLAVLSHFMDETL</sequence>
<feature type="region of interest" description="Disordered" evidence="1">
    <location>
        <begin position="463"/>
        <end position="495"/>
    </location>
</feature>
<keyword evidence="4" id="KW-1185">Reference proteome</keyword>
<dbReference type="PANTHER" id="PTHR46791:SF5">
    <property type="entry name" value="CLR5 DOMAIN-CONTAINING PROTEIN-RELATED"/>
    <property type="match status" value="1"/>
</dbReference>
<name>A0AAW0BBK4_9AGAR</name>
<dbReference type="InterPro" id="IPR012337">
    <property type="entry name" value="RNaseH-like_sf"/>
</dbReference>
<feature type="domain" description="Integrase core" evidence="2">
    <location>
        <begin position="248"/>
        <end position="428"/>
    </location>
</feature>
<feature type="compositionally biased region" description="Acidic residues" evidence="1">
    <location>
        <begin position="475"/>
        <end position="495"/>
    </location>
</feature>
<protein>
    <recommendedName>
        <fullName evidence="2">Integrase core domain-containing protein</fullName>
    </recommendedName>
</protein>
<dbReference type="AlphaFoldDB" id="A0AAW0BBK4"/>
<comment type="caution">
    <text evidence="3">The sequence shown here is derived from an EMBL/GenBank/DDBJ whole genome shotgun (WGS) entry which is preliminary data.</text>
</comment>
<proteinExistence type="predicted"/>
<dbReference type="SUPFAM" id="SSF53098">
    <property type="entry name" value="Ribonuclease H-like"/>
    <property type="match status" value="1"/>
</dbReference>
<dbReference type="EMBL" id="JAWWNJ010000036">
    <property type="protein sequence ID" value="KAK7023060.1"/>
    <property type="molecule type" value="Genomic_DNA"/>
</dbReference>
<evidence type="ECO:0000259" key="2">
    <source>
        <dbReference type="Pfam" id="PF24764"/>
    </source>
</evidence>
<dbReference type="Pfam" id="PF24764">
    <property type="entry name" value="rva_4"/>
    <property type="match status" value="1"/>
</dbReference>
<reference evidence="3 4" key="1">
    <citation type="journal article" date="2024" name="J Genomics">
        <title>Draft genome sequencing and assembly of Favolaschia claudopus CIRM-BRFM 2984 isolated from oak limbs.</title>
        <authorList>
            <person name="Navarro D."/>
            <person name="Drula E."/>
            <person name="Chaduli D."/>
            <person name="Cazenave R."/>
            <person name="Ahrendt S."/>
            <person name="Wang J."/>
            <person name="Lipzen A."/>
            <person name="Daum C."/>
            <person name="Barry K."/>
            <person name="Grigoriev I.V."/>
            <person name="Favel A."/>
            <person name="Rosso M.N."/>
            <person name="Martin F."/>
        </authorList>
    </citation>
    <scope>NUCLEOTIDE SEQUENCE [LARGE SCALE GENOMIC DNA]</scope>
    <source>
        <strain evidence="3 4">CIRM-BRFM 2984</strain>
    </source>
</reference>
<dbReference type="InterPro" id="IPR058913">
    <property type="entry name" value="Integrase_dom_put"/>
</dbReference>
<accession>A0AAW0BBK4</accession>
<gene>
    <name evidence="3" type="ORF">R3P38DRAFT_3317322</name>
</gene>
<dbReference type="PANTHER" id="PTHR46791">
    <property type="entry name" value="EXPRESSED PROTEIN"/>
    <property type="match status" value="1"/>
</dbReference>
<evidence type="ECO:0000313" key="4">
    <source>
        <dbReference type="Proteomes" id="UP001362999"/>
    </source>
</evidence>
<dbReference type="Proteomes" id="UP001362999">
    <property type="component" value="Unassembled WGS sequence"/>
</dbReference>